<dbReference type="SUPFAM" id="SSF52540">
    <property type="entry name" value="P-loop containing nucleoside triphosphate hydrolases"/>
    <property type="match status" value="1"/>
</dbReference>
<comment type="similarity">
    <text evidence="2">Belongs to the mitochondrion-specific ribosomal protein mS29 family.</text>
</comment>
<keyword evidence="6" id="KW-0687">Ribonucleoprotein</keyword>
<dbReference type="Gene3D" id="3.40.50.300">
    <property type="entry name" value="P-loop containing nucleotide triphosphate hydrolases"/>
    <property type="match status" value="1"/>
</dbReference>
<keyword evidence="5" id="KW-0496">Mitochondrion</keyword>
<evidence type="ECO:0000256" key="4">
    <source>
        <dbReference type="ARBA" id="ARBA00022980"/>
    </source>
</evidence>
<evidence type="ECO:0000256" key="2">
    <source>
        <dbReference type="ARBA" id="ARBA00009863"/>
    </source>
</evidence>
<keyword evidence="9" id="KW-1185">Reference proteome</keyword>
<dbReference type="PhylomeDB" id="A7TTG8"/>
<dbReference type="PIRSF" id="PIRSF036996">
    <property type="entry name" value="RSM23"/>
    <property type="match status" value="1"/>
</dbReference>
<dbReference type="EMBL" id="DS480570">
    <property type="protein sequence ID" value="EDO14441.1"/>
    <property type="molecule type" value="Genomic_DNA"/>
</dbReference>
<protein>
    <recommendedName>
        <fullName evidence="7">Small ribosomal subunit protein mS29</fullName>
    </recommendedName>
</protein>
<gene>
    <name evidence="8" type="ORF">Kpol_228p4</name>
</gene>
<evidence type="ECO:0000256" key="1">
    <source>
        <dbReference type="ARBA" id="ARBA00004173"/>
    </source>
</evidence>
<dbReference type="GO" id="GO:0005763">
    <property type="term" value="C:mitochondrial small ribosomal subunit"/>
    <property type="evidence" value="ECO:0007669"/>
    <property type="project" value="EnsemblFungi"/>
</dbReference>
<keyword evidence="4" id="KW-0689">Ribosomal protein</keyword>
<dbReference type="OMA" id="GLAHWMT"/>
<dbReference type="Proteomes" id="UP000000267">
    <property type="component" value="Unassembled WGS sequence"/>
</dbReference>
<dbReference type="RefSeq" id="XP_001642299.1">
    <property type="nucleotide sequence ID" value="XM_001642249.1"/>
</dbReference>
<dbReference type="InterPro" id="IPR027417">
    <property type="entry name" value="P-loop_NTPase"/>
</dbReference>
<dbReference type="InterPro" id="IPR019368">
    <property type="entry name" value="Ribosomal_mS29"/>
</dbReference>
<dbReference type="Pfam" id="PF10236">
    <property type="entry name" value="DAP3"/>
    <property type="match status" value="1"/>
</dbReference>
<evidence type="ECO:0000256" key="3">
    <source>
        <dbReference type="ARBA" id="ARBA00022946"/>
    </source>
</evidence>
<dbReference type="PANTHER" id="PTHR12810:SF0">
    <property type="entry name" value="SMALL RIBOSOMAL SUBUNIT PROTEIN MS29"/>
    <property type="match status" value="1"/>
</dbReference>
<evidence type="ECO:0000256" key="7">
    <source>
        <dbReference type="ARBA" id="ARBA00035140"/>
    </source>
</evidence>
<dbReference type="HOGENOM" id="CLU_039957_0_0_1"/>
<dbReference type="PANTHER" id="PTHR12810">
    <property type="entry name" value="MITOCHONDRIAL 28S RIBOSOMAL PROTEIN S29"/>
    <property type="match status" value="1"/>
</dbReference>
<organism evidence="9">
    <name type="scientific">Vanderwaltozyma polyspora (strain ATCC 22028 / DSM 70294 / BCRC 21397 / CBS 2163 / NBRC 10782 / NRRL Y-8283 / UCD 57-17)</name>
    <name type="common">Kluyveromyces polysporus</name>
    <dbReference type="NCBI Taxonomy" id="436907"/>
    <lineage>
        <taxon>Eukaryota</taxon>
        <taxon>Fungi</taxon>
        <taxon>Dikarya</taxon>
        <taxon>Ascomycota</taxon>
        <taxon>Saccharomycotina</taxon>
        <taxon>Saccharomycetes</taxon>
        <taxon>Saccharomycetales</taxon>
        <taxon>Saccharomycetaceae</taxon>
        <taxon>Vanderwaltozyma</taxon>
    </lineage>
</organism>
<dbReference type="GeneID" id="5542430"/>
<dbReference type="eggNOG" id="KOG3928">
    <property type="taxonomic scope" value="Eukaryota"/>
</dbReference>
<evidence type="ECO:0000256" key="5">
    <source>
        <dbReference type="ARBA" id="ARBA00023128"/>
    </source>
</evidence>
<dbReference type="OrthoDB" id="274828at2759"/>
<evidence type="ECO:0000313" key="9">
    <source>
        <dbReference type="Proteomes" id="UP000000267"/>
    </source>
</evidence>
<dbReference type="STRING" id="436907.A7TTG8"/>
<dbReference type="GO" id="GO:0003735">
    <property type="term" value="F:structural constituent of ribosome"/>
    <property type="evidence" value="ECO:0007669"/>
    <property type="project" value="EnsemblFungi"/>
</dbReference>
<dbReference type="KEGG" id="vpo:Kpol_228p4"/>
<accession>A7TTG8</accession>
<comment type="subcellular location">
    <subcellularLocation>
        <location evidence="1">Mitochondrion</location>
    </subcellularLocation>
</comment>
<dbReference type="InterPro" id="IPR017082">
    <property type="entry name" value="Ribosomal_mS29_fun"/>
</dbReference>
<evidence type="ECO:0000256" key="6">
    <source>
        <dbReference type="ARBA" id="ARBA00023274"/>
    </source>
</evidence>
<dbReference type="AlphaFoldDB" id="A7TTG8"/>
<sequence length="441" mass="50330">MLKNRFQARLFSNSSLLYAKPPTRGRSQGFAKKPTGTKTSTKKVAVGSMVKNWKDLIATSKFNRNAVKVDLPIYQPTNKLEVSQVTNYSTLHYRYLFHLGSFKHNQFNELFPKPISLVREGTTKKFLDLLKKSANKKFIVTGEPGVGKTVLLSQVHAFATEAKSITVNISYPELFLNGRNDFFYDENSKLYVQPMYLKSFIRKILKGNDKSVLKSITLANDYKFPNNDSKDVNRKHLTLFGGKNTLYDLLSVKTVSRSRGELFQSIMQELKSQSKVPVYFTIDNFSRILVTSDCAYKNVNNKNIRSLDLQIVKTIMDFVSGDSKFKNKNSAIVMATSGDDRTNRTLPIALGKAQHDEYIPRKQYDPEFAEILKKGKVEEFQVPKLTKEEVKELMSFYLESDIVLKKDKDSKSLDQLVDEKYFLSGNGNPRELIKSIVLSHI</sequence>
<name>A7TTG8_VANPO</name>
<dbReference type="GO" id="GO:0032543">
    <property type="term" value="P:mitochondrial translation"/>
    <property type="evidence" value="ECO:0007669"/>
    <property type="project" value="InterPro"/>
</dbReference>
<keyword evidence="3" id="KW-0809">Transit peptide</keyword>
<proteinExistence type="inferred from homology"/>
<evidence type="ECO:0000313" key="8">
    <source>
        <dbReference type="EMBL" id="EDO14441.1"/>
    </source>
</evidence>
<reference evidence="8 9" key="1">
    <citation type="journal article" date="2007" name="Proc. Natl. Acad. Sci. U.S.A.">
        <title>Independent sorting-out of thousands of duplicated gene pairs in two yeast species descended from a whole-genome duplication.</title>
        <authorList>
            <person name="Scannell D.R."/>
            <person name="Frank A.C."/>
            <person name="Conant G.C."/>
            <person name="Byrne K.P."/>
            <person name="Woolfit M."/>
            <person name="Wolfe K.H."/>
        </authorList>
    </citation>
    <scope>NUCLEOTIDE SEQUENCE [LARGE SCALE GENOMIC DNA]</scope>
    <source>
        <strain evidence="9">ATCC 22028 / DSM 70294 / BCRC 21397 / CBS 2163 / NBRC 10782 / NRRL Y-8283 / UCD 57-17</strain>
    </source>
</reference>
<dbReference type="InParanoid" id="A7TTG8"/>
<dbReference type="FunCoup" id="A7TTG8">
    <property type="interactions" value="134"/>
</dbReference>